<dbReference type="Pfam" id="PF11750">
    <property type="entry name" value="DUF3307"/>
    <property type="match status" value="1"/>
</dbReference>
<gene>
    <name evidence="3" type="ORF">ABUL08_24790</name>
    <name evidence="2" type="ORF">VK199_24710</name>
</gene>
<dbReference type="InterPro" id="IPR021737">
    <property type="entry name" value="Phage_phiKZ_Orf197"/>
</dbReference>
<keyword evidence="1" id="KW-0812">Transmembrane</keyword>
<feature type="transmembrane region" description="Helical" evidence="1">
    <location>
        <begin position="50"/>
        <end position="74"/>
    </location>
</feature>
<proteinExistence type="predicted"/>
<reference evidence="3" key="2">
    <citation type="submission" date="2024-06" db="EMBL/GenBank/DDBJ databases">
        <title>Micromonospora mangrovi CCTCC AA 2012012 genome sequences.</title>
        <authorList>
            <person name="Gao J."/>
        </authorList>
    </citation>
    <scope>NUCLEOTIDE SEQUENCE</scope>
    <source>
        <strain evidence="3">CCTCC AA 2012012</strain>
    </source>
</reference>
<feature type="transmembrane region" description="Helical" evidence="1">
    <location>
        <begin position="80"/>
        <end position="97"/>
    </location>
</feature>
<dbReference type="EMBL" id="CP159342">
    <property type="protein sequence ID" value="XCH73467.1"/>
    <property type="molecule type" value="Genomic_DNA"/>
</dbReference>
<sequence>MFAADPSGVHAATFAAVFAALYVAHQVADHWVQTQHQADCKGLPGWPGRIACAAHVTTYTLTALVALTVLLLATGLRLDPWGVGVGLTVSAVSHYIADRRTPLKRIADALGSARFHALGTPRPGHDDNPSLGTGAYALDQSWHYGFLFIAALFCAI</sequence>
<dbReference type="RefSeq" id="WP_350932375.1">
    <property type="nucleotide sequence ID" value="NZ_CP157762.1"/>
</dbReference>
<organism evidence="3">
    <name type="scientific">Micromonospora sp. CCTCC AA 2012012</name>
    <dbReference type="NCBI Taxonomy" id="3111921"/>
    <lineage>
        <taxon>Bacteria</taxon>
        <taxon>Bacillati</taxon>
        <taxon>Actinomycetota</taxon>
        <taxon>Actinomycetes</taxon>
        <taxon>Micromonosporales</taxon>
        <taxon>Micromonosporaceae</taxon>
        <taxon>Micromonospora</taxon>
    </lineage>
</organism>
<protein>
    <submittedName>
        <fullName evidence="3">DUF3307 domain-containing protein</fullName>
    </submittedName>
</protein>
<evidence type="ECO:0000313" key="2">
    <source>
        <dbReference type="EMBL" id="XBP92770.1"/>
    </source>
</evidence>
<keyword evidence="1" id="KW-1133">Transmembrane helix</keyword>
<evidence type="ECO:0000313" key="3">
    <source>
        <dbReference type="EMBL" id="XCH73467.1"/>
    </source>
</evidence>
<evidence type="ECO:0000256" key="1">
    <source>
        <dbReference type="SAM" id="Phobius"/>
    </source>
</evidence>
<dbReference type="EMBL" id="CP157762">
    <property type="protein sequence ID" value="XBP92770.1"/>
    <property type="molecule type" value="Genomic_DNA"/>
</dbReference>
<keyword evidence="1" id="KW-0472">Membrane</keyword>
<dbReference type="AlphaFoldDB" id="A0AAU8HAP5"/>
<name>A0AAU8HAP5_9ACTN</name>
<accession>A0AAU8HAP5</accession>
<reference evidence="2" key="1">
    <citation type="submission" date="2024-01" db="EMBL/GenBank/DDBJ databases">
        <title>The genome sequence of Micromonospora mangrovi CCTCC AA 2012012.</title>
        <authorList>
            <person name="Gao J."/>
        </authorList>
    </citation>
    <scope>NUCLEOTIDE SEQUENCE</scope>
    <source>
        <strain evidence="2">CCTCC AA 2012012</strain>
    </source>
</reference>